<dbReference type="RefSeq" id="WP_179241079.1">
    <property type="nucleotide sequence ID" value="NZ_CP058595.1"/>
</dbReference>
<accession>A0A7H9AMV4</accession>
<dbReference type="KEGG" id="cagg:HYG79_05085"/>
<dbReference type="AlphaFoldDB" id="A0A7H9AMV4"/>
<reference evidence="1 2" key="1">
    <citation type="journal article" date="2006" name="Int. J. Syst. Evol. Microbiol.">
        <title>Costertonia aggregata gen. nov., sp. nov., a mesophilic marine bacterium of the family Flavobacteriaceae, isolated from a mature biofilm.</title>
        <authorList>
            <person name="Kwon K.K."/>
            <person name="Lee Y.K."/>
            <person name="Lee H.K."/>
        </authorList>
    </citation>
    <scope>NUCLEOTIDE SEQUENCE [LARGE SCALE GENOMIC DNA]</scope>
    <source>
        <strain evidence="1 2">KCCM 42265</strain>
    </source>
</reference>
<sequence length="301" mass="34414">MLLKVKWEDFKSEVDEYISDGKSLMDKYKTSRTEDELNELKDAKLTWENSVINFVKTSFEPENINFAYDFKEHRGYNTGFKLNVAQLTKNTIQALKGEVDGLKSYLKMLSIADAVISPDGVDLEERGNFDTEAKLNLILSKLYELYPDGKYYSIKWILEGNGIGLDTYNEDFDFAKMLEIRGYVDVMAAKNTNAKLTLEGKLNIEQARKAKVTDYSKISDSEEELKTLIAKVLKEVNKLGIGQQIIFDEFDELRNDIPNLDKKSFGQLLKAKLYDLVTAKAFDKAIASDVFKQFTDQVLSF</sequence>
<proteinExistence type="predicted"/>
<dbReference type="EMBL" id="CP058595">
    <property type="protein sequence ID" value="QLG44747.1"/>
    <property type="molecule type" value="Genomic_DNA"/>
</dbReference>
<dbReference type="Proteomes" id="UP000509302">
    <property type="component" value="Chromosome"/>
</dbReference>
<keyword evidence="2" id="KW-1185">Reference proteome</keyword>
<evidence type="ECO:0000313" key="1">
    <source>
        <dbReference type="EMBL" id="QLG44747.1"/>
    </source>
</evidence>
<gene>
    <name evidence="1" type="ORF">HYG79_05085</name>
</gene>
<evidence type="ECO:0000313" key="2">
    <source>
        <dbReference type="Proteomes" id="UP000509302"/>
    </source>
</evidence>
<organism evidence="1 2">
    <name type="scientific">Costertonia aggregata</name>
    <dbReference type="NCBI Taxonomy" id="343403"/>
    <lineage>
        <taxon>Bacteria</taxon>
        <taxon>Pseudomonadati</taxon>
        <taxon>Bacteroidota</taxon>
        <taxon>Flavobacteriia</taxon>
        <taxon>Flavobacteriales</taxon>
        <taxon>Flavobacteriaceae</taxon>
        <taxon>Costertonia</taxon>
    </lineage>
</organism>
<protein>
    <submittedName>
        <fullName evidence="1">Uncharacterized protein</fullName>
    </submittedName>
</protein>
<name>A0A7H9AMV4_9FLAO</name>